<dbReference type="PANTHER" id="PTHR28663:SF1">
    <property type="entry name" value="CILIA- AND FLAGELLA- ASSOCIATED PROTEIN 210"/>
    <property type="match status" value="1"/>
</dbReference>
<keyword evidence="4" id="KW-1185">Reference proteome</keyword>
<feature type="compositionally biased region" description="Basic and acidic residues" evidence="2">
    <location>
        <begin position="360"/>
        <end position="386"/>
    </location>
</feature>
<accession>A0A1X0NPL9</accession>
<dbReference type="VEuPathDB" id="TriTrypDB:TM35_000301200"/>
<feature type="coiled-coil region" evidence="1">
    <location>
        <begin position="89"/>
        <end position="190"/>
    </location>
</feature>
<dbReference type="RefSeq" id="XP_028880146.1">
    <property type="nucleotide sequence ID" value="XM_029028443.1"/>
</dbReference>
<sequence length="508" mass="60257">MPAVPASVPVPMTRARVDPKRKVGLANAVAQGRLLYRVGILAESELYAIRHLANAIDDEDAHNAYRQQEDERRREASKARTNLWPDTLQAKQEAAIRRRQAEKEEEERRKNMLLELGAQQEEEERRQKQAQLALKLLKEDPRGRNVRSLVMLNEAIKDRENQIAFKNELKRKEEEEARLEKELMDQGKDEYLAKEEQEKFDRRSRNVAEKNEHLQQMLFQIQERKKMRAEKKEGGEEARRAAEEEKQENLEALLENRELMARIHEYNRSIAKPPLSKHDRLLQRIQREEGDEAARALQEEKLESMKREVMEKMRRKQELSEKRREQGFLAFAAENERMQHKARTQEVFERRGVSMLERLAASEDRQRERQKEQRRQQVEALKHPEEAEANDNGLTRRAAASQWGFIHDSEAEAYRQEMQAHPARVAAEREAEARERRAEAERLQRIHRLQAEERRENDRRTRADDMESRERQRQAMEEDDANYRAYIVSQLPDNMVPYLQTKAMQLRS</sequence>
<evidence type="ECO:0000313" key="3">
    <source>
        <dbReference type="EMBL" id="ORC86080.1"/>
    </source>
</evidence>
<comment type="caution">
    <text evidence="3">The sequence shown here is derived from an EMBL/GenBank/DDBJ whole genome shotgun (WGS) entry which is preliminary data.</text>
</comment>
<organism evidence="3 4">
    <name type="scientific">Trypanosoma theileri</name>
    <dbReference type="NCBI Taxonomy" id="67003"/>
    <lineage>
        <taxon>Eukaryota</taxon>
        <taxon>Discoba</taxon>
        <taxon>Euglenozoa</taxon>
        <taxon>Kinetoplastea</taxon>
        <taxon>Metakinetoplastina</taxon>
        <taxon>Trypanosomatida</taxon>
        <taxon>Trypanosomatidae</taxon>
        <taxon>Trypanosoma</taxon>
    </lineage>
</organism>
<reference evidence="3 4" key="1">
    <citation type="submission" date="2017-03" db="EMBL/GenBank/DDBJ databases">
        <title>An alternative strategy for trypanosome survival in the mammalian bloodstream revealed through genome and transcriptome analysis of the ubiquitous bovine parasite Trypanosoma (Megatrypanum) theileri.</title>
        <authorList>
            <person name="Kelly S."/>
            <person name="Ivens A."/>
            <person name="Mott A."/>
            <person name="O'Neill E."/>
            <person name="Emms D."/>
            <person name="Macleod O."/>
            <person name="Voorheis P."/>
            <person name="Matthews J."/>
            <person name="Matthews K."/>
            <person name="Carrington M."/>
        </authorList>
    </citation>
    <scope>NUCLEOTIDE SEQUENCE [LARGE SCALE GENOMIC DNA]</scope>
    <source>
        <strain evidence="3">Edinburgh</strain>
    </source>
</reference>
<dbReference type="InterPro" id="IPR039986">
    <property type="entry name" value="CFAP210"/>
</dbReference>
<dbReference type="Proteomes" id="UP000192257">
    <property type="component" value="Unassembled WGS sequence"/>
</dbReference>
<dbReference type="EMBL" id="NBCO01000030">
    <property type="protein sequence ID" value="ORC86080.1"/>
    <property type="molecule type" value="Genomic_DNA"/>
</dbReference>
<name>A0A1X0NPL9_9TRYP</name>
<evidence type="ECO:0008006" key="5">
    <source>
        <dbReference type="Google" id="ProtNLM"/>
    </source>
</evidence>
<keyword evidence="1" id="KW-0175">Coiled coil</keyword>
<dbReference type="GeneID" id="39988223"/>
<dbReference type="OrthoDB" id="273410at2759"/>
<feature type="region of interest" description="Disordered" evidence="2">
    <location>
        <begin position="359"/>
        <end position="394"/>
    </location>
</feature>
<feature type="coiled-coil region" evidence="1">
    <location>
        <begin position="295"/>
        <end position="322"/>
    </location>
</feature>
<proteinExistence type="predicted"/>
<feature type="region of interest" description="Disordered" evidence="2">
    <location>
        <begin position="444"/>
        <end position="480"/>
    </location>
</feature>
<gene>
    <name evidence="3" type="ORF">TM35_000301200</name>
</gene>
<protein>
    <recommendedName>
        <fullName evidence="5">Trichohyalin-plectin-homology domain-containing protein</fullName>
    </recommendedName>
</protein>
<feature type="compositionally biased region" description="Basic and acidic residues" evidence="2">
    <location>
        <begin position="444"/>
        <end position="476"/>
    </location>
</feature>
<dbReference type="PANTHER" id="PTHR28663">
    <property type="entry name" value="COILED-COIL DOMAIN-CONTAINING PROTEIN 173"/>
    <property type="match status" value="1"/>
</dbReference>
<evidence type="ECO:0000256" key="1">
    <source>
        <dbReference type="SAM" id="Coils"/>
    </source>
</evidence>
<evidence type="ECO:0000256" key="2">
    <source>
        <dbReference type="SAM" id="MobiDB-lite"/>
    </source>
</evidence>
<evidence type="ECO:0000313" key="4">
    <source>
        <dbReference type="Proteomes" id="UP000192257"/>
    </source>
</evidence>
<dbReference type="AlphaFoldDB" id="A0A1X0NPL9"/>